<evidence type="ECO:0000256" key="20">
    <source>
        <dbReference type="ARBA" id="ARBA00023136"/>
    </source>
</evidence>
<dbReference type="GO" id="GO:0006680">
    <property type="term" value="P:glucosylceramide catabolic process"/>
    <property type="evidence" value="ECO:0007669"/>
    <property type="project" value="UniProtKB-ARBA"/>
</dbReference>
<feature type="region of interest" description="Disordered" evidence="44">
    <location>
        <begin position="1"/>
        <end position="36"/>
    </location>
</feature>
<dbReference type="InterPro" id="IPR008928">
    <property type="entry name" value="6-hairpin_glycosidase_sf"/>
</dbReference>
<evidence type="ECO:0000256" key="41">
    <source>
        <dbReference type="ARBA" id="ARBA00079024"/>
    </source>
</evidence>
<evidence type="ECO:0000259" key="45">
    <source>
        <dbReference type="Pfam" id="PF02093"/>
    </source>
</evidence>
<evidence type="ECO:0000256" key="8">
    <source>
        <dbReference type="ARBA" id="ARBA00012657"/>
    </source>
</evidence>
<dbReference type="GO" id="GO:0007417">
    <property type="term" value="P:central nervous system development"/>
    <property type="evidence" value="ECO:0007669"/>
    <property type="project" value="TreeGrafter"/>
</dbReference>
<evidence type="ECO:0000256" key="26">
    <source>
        <dbReference type="ARBA" id="ARBA00033703"/>
    </source>
</evidence>
<comment type="pathway">
    <text evidence="6">Sphingolipid metabolism.</text>
</comment>
<comment type="catalytic activity">
    <reaction evidence="30">
        <text>beta-D-glucosyl-(1-&gt;3)-O-chenodeoxycholate + H2O = chenodeoxycholate + D-glucose</text>
        <dbReference type="Rhea" id="RHEA:58340"/>
        <dbReference type="ChEBI" id="CHEBI:4167"/>
        <dbReference type="ChEBI" id="CHEBI:15377"/>
        <dbReference type="ChEBI" id="CHEBI:36234"/>
        <dbReference type="ChEBI" id="CHEBI:142610"/>
    </reaction>
    <physiologicalReaction direction="left-to-right" evidence="30">
        <dbReference type="Rhea" id="RHEA:58341"/>
    </physiologicalReaction>
</comment>
<dbReference type="InterPro" id="IPR005468">
    <property type="entry name" value="Avidin/str"/>
</dbReference>
<keyword evidence="21" id="KW-1207">Sterol metabolism</keyword>
<evidence type="ECO:0000256" key="7">
    <source>
        <dbReference type="ARBA" id="ARBA00005189"/>
    </source>
</evidence>
<dbReference type="Proteomes" id="UP000269221">
    <property type="component" value="Unassembled WGS sequence"/>
</dbReference>
<evidence type="ECO:0000256" key="40">
    <source>
        <dbReference type="ARBA" id="ARBA00078870"/>
    </source>
</evidence>
<dbReference type="InterPro" id="IPR012341">
    <property type="entry name" value="6hp_glycosidase-like_sf"/>
</dbReference>
<dbReference type="Pfam" id="PF02093">
    <property type="entry name" value="Gag_p30"/>
    <property type="match status" value="1"/>
</dbReference>
<proteinExistence type="inferred from homology"/>
<evidence type="ECO:0000256" key="13">
    <source>
        <dbReference type="ARBA" id="ARBA00022679"/>
    </source>
</evidence>
<evidence type="ECO:0000256" key="43">
    <source>
        <dbReference type="ARBA" id="ARBA00082697"/>
    </source>
</evidence>
<accession>A0A3M0KTP1</accession>
<feature type="domain" description="Glycosyl-hydrolase family 116 catalytic region" evidence="46">
    <location>
        <begin position="825"/>
        <end position="1190"/>
    </location>
</feature>
<dbReference type="Pfam" id="PF04685">
    <property type="entry name" value="DUF608"/>
    <property type="match status" value="1"/>
</dbReference>
<evidence type="ECO:0000256" key="33">
    <source>
        <dbReference type="ARBA" id="ARBA00060895"/>
    </source>
</evidence>
<evidence type="ECO:0000256" key="15">
    <source>
        <dbReference type="ARBA" id="ARBA00022801"/>
    </source>
</evidence>
<keyword evidence="20" id="KW-0472">Membrane</keyword>
<dbReference type="OrthoDB" id="730489at2759"/>
<evidence type="ECO:0000256" key="31">
    <source>
        <dbReference type="ARBA" id="ARBA00051669"/>
    </source>
</evidence>
<dbReference type="STRING" id="333673.A0A3M0KTP1"/>
<keyword evidence="11" id="KW-0153">Cholesterol metabolism</keyword>
<dbReference type="Gene3D" id="1.50.10.10">
    <property type="match status" value="1"/>
</dbReference>
<comment type="catalytic activity">
    <reaction evidence="28">
        <text>beta-D-glucosyl-N-(9Z-octadecenoyl)-sphing-4E-enine + cholesterol = N-(9Z-octadecenoyl)-sphing-4-enine + cholesteryl 3-beta-D-glucoside</text>
        <dbReference type="Rhea" id="RHEA:58324"/>
        <dbReference type="ChEBI" id="CHEBI:16113"/>
        <dbReference type="ChEBI" id="CHEBI:17495"/>
        <dbReference type="ChEBI" id="CHEBI:77996"/>
        <dbReference type="ChEBI" id="CHEBI:139140"/>
    </reaction>
    <physiologicalReaction direction="left-to-right" evidence="28">
        <dbReference type="Rhea" id="RHEA:58325"/>
    </physiologicalReaction>
    <physiologicalReaction direction="right-to-left" evidence="28">
        <dbReference type="Rhea" id="RHEA:58326"/>
    </physiologicalReaction>
</comment>
<dbReference type="SUPFAM" id="SSF47943">
    <property type="entry name" value="Retrovirus capsid protein, N-terminal core domain"/>
    <property type="match status" value="1"/>
</dbReference>
<dbReference type="Pfam" id="PF01382">
    <property type="entry name" value="Avidin"/>
    <property type="match status" value="1"/>
</dbReference>
<keyword evidence="17" id="KW-0746">Sphingolipid metabolism</keyword>
<evidence type="ECO:0000256" key="34">
    <source>
        <dbReference type="ARBA" id="ARBA00074567"/>
    </source>
</evidence>
<evidence type="ECO:0000256" key="5">
    <source>
        <dbReference type="ARBA" id="ARBA00004731"/>
    </source>
</evidence>
<gene>
    <name evidence="48" type="ORF">DUI87_06490</name>
</gene>
<feature type="region of interest" description="Disordered" evidence="44">
    <location>
        <begin position="119"/>
        <end position="144"/>
    </location>
</feature>
<dbReference type="Gene3D" id="2.40.128.30">
    <property type="entry name" value="Avidin-like"/>
    <property type="match status" value="1"/>
</dbReference>
<evidence type="ECO:0000313" key="49">
    <source>
        <dbReference type="Proteomes" id="UP000269221"/>
    </source>
</evidence>
<organism evidence="48 49">
    <name type="scientific">Hirundo rustica rustica</name>
    <dbReference type="NCBI Taxonomy" id="333673"/>
    <lineage>
        <taxon>Eukaryota</taxon>
        <taxon>Metazoa</taxon>
        <taxon>Chordata</taxon>
        <taxon>Craniata</taxon>
        <taxon>Vertebrata</taxon>
        <taxon>Euteleostomi</taxon>
        <taxon>Archelosauria</taxon>
        <taxon>Archosauria</taxon>
        <taxon>Dinosauria</taxon>
        <taxon>Saurischia</taxon>
        <taxon>Theropoda</taxon>
        <taxon>Coelurosauria</taxon>
        <taxon>Aves</taxon>
        <taxon>Neognathae</taxon>
        <taxon>Neoaves</taxon>
        <taxon>Telluraves</taxon>
        <taxon>Australaves</taxon>
        <taxon>Passeriformes</taxon>
        <taxon>Sylvioidea</taxon>
        <taxon>Hirundinidae</taxon>
        <taxon>Hirundo</taxon>
    </lineage>
</organism>
<dbReference type="GO" id="GO:0005789">
    <property type="term" value="C:endoplasmic reticulum membrane"/>
    <property type="evidence" value="ECO:0007669"/>
    <property type="project" value="UniProtKB-SubCell"/>
</dbReference>
<keyword evidence="14" id="KW-0732">Signal</keyword>
<comment type="catalytic activity">
    <reaction evidence="27">
        <text>a beta-D-galactosyl-(1&lt;-&gt;1')-N-acylsphing-4-enine + cholesterol = cholesteryl 3-beta-D-galactoside + an N-acylsphing-4-enine</text>
        <dbReference type="Rhea" id="RHEA:70235"/>
        <dbReference type="ChEBI" id="CHEBI:16113"/>
        <dbReference type="ChEBI" id="CHEBI:18390"/>
        <dbReference type="ChEBI" id="CHEBI:52639"/>
        <dbReference type="ChEBI" id="CHEBI:189066"/>
    </reaction>
    <physiologicalReaction direction="left-to-right" evidence="27">
        <dbReference type="Rhea" id="RHEA:70236"/>
    </physiologicalReaction>
    <physiologicalReaction direction="right-to-left" evidence="27">
        <dbReference type="Rhea" id="RHEA:70237"/>
    </physiologicalReaction>
</comment>
<evidence type="ECO:0000256" key="37">
    <source>
        <dbReference type="ARBA" id="ARBA00076415"/>
    </source>
</evidence>
<keyword evidence="49" id="KW-1185">Reference proteome</keyword>
<keyword evidence="23" id="KW-0326">Glycosidase</keyword>
<evidence type="ECO:0000256" key="2">
    <source>
        <dbReference type="ARBA" id="ARBA00004255"/>
    </source>
</evidence>
<comment type="pathway">
    <text evidence="5">Steroid metabolism; cholesterol metabolism.</text>
</comment>
<keyword evidence="16" id="KW-0256">Endoplasmic reticulum</keyword>
<dbReference type="EC" id="3.2.1.46" evidence="8"/>
<sequence>MAPQVPAEAKHAPLARRTRRQLKRMNEAESEGEGEKANLFPLREVPTAPGIIGYVNVPINTSDVRAFKKEMGKLMDDPLGVSERLDEFLGTSIYSYEDLTAILRSLFNTEEREMIRQAGIREWERRNPQSTPGDQKWPSQDPRWNAQTEEGRRNMIDMKNIIIQGIREAVPRGQNLSKVFGECQGKEETPTKWLERLRKSLQIYSGTDPDSPVGEVLLKTQFVAKSWEDIRKKLEKIEGWQEKGLQELLREAQKIYMRRDEEKQKIQARVLVAAVREAQKQERPRASEKPLKKGPSKGPAAPRDTAAYLQPCNLTGLWKNDLGSKMQVFKVDNDGTFFGEYYTAVSSTKKPIQPAPLIGSQHLDENGQCTFGFTVNWKKFSAFPCWRICLAHSFEELRQPYGAGDVPLRDVLRHIGLALRYFRWWFKKTLIEKKSAFIDLLCAVPLQQIYGCPLGGIGGGTITRGWRGEFCRWQLNPGLYHYETVIANQFTVCLRCKGQTIYQQVLSVERPSSLQGWNWGYCGRYAFYHALYPRAWLVYELPGQSVVLTCRQVSPVIPRDYKDSSLPVGVFIWEVENRRDEDVQVSIMFSLQNGTGAKEDGSGGHWNEPFTFQKDGERVAGVLLHHCPAVNPFTLAISAREKAGTGVTHVTAFNPTGLGREVWQDLLRDGRLDSPTGKSRPTEKGEVTAAAVCASCRVPAHGHKTLELALAWDMPCVHFGSKEKLHLRRYTRFFGSEGNAGPSLSHYALTHYKEWERKIEAWQNPILENSQLPSWYKSALFNELYFMTDGGTIWMEVPPDCCAEDLQGPAGAGFSHLLPVLREYGRFAYLEGQEYRMYNTYDVHFYASFALIMLWPKLQISLQYDIAVTVVNEDVQPRQYLMCGQTAQVKMKNVVPHDIGDPGDEPWQRVNAYLMHDTADWKDLNLKFVLQVYRDYYLTRDSLYLQDMWPVCQAVMESELKFDTDNDGLIENGGFADQTYDAWVVHGASAYCGGLWLAAVCMMCKMAEVLGDTEIRQKYLDILSKGKEAFERMLWNGKYYNYDSSGSGTSSSIMSDQCAGQWFLGACGLDQGEFEVFPKSHILSALKTIFENNVLGFAGGTMGAVNGMRPDGVPDTSSVQSNEVWIGVVYSLAATMIQEGMVEEGFRTAEGCYRTVWERLGMAFQTPEAYREKKVYRSLAYMRPLSIWSMQLALERRAGQAPALAQLPPRHTHP</sequence>
<evidence type="ECO:0000256" key="44">
    <source>
        <dbReference type="SAM" id="MobiDB-lite"/>
    </source>
</evidence>
<dbReference type="GO" id="GO:0016757">
    <property type="term" value="F:glycosyltransferase activity"/>
    <property type="evidence" value="ECO:0007669"/>
    <property type="project" value="UniProtKB-KW"/>
</dbReference>
<evidence type="ECO:0000256" key="4">
    <source>
        <dbReference type="ARBA" id="ARBA00004613"/>
    </source>
</evidence>
<feature type="compositionally biased region" description="Basic and acidic residues" evidence="44">
    <location>
        <begin position="277"/>
        <end position="291"/>
    </location>
</feature>
<evidence type="ECO:0000256" key="21">
    <source>
        <dbReference type="ARBA" id="ARBA00023166"/>
    </source>
</evidence>
<keyword evidence="19" id="KW-0443">Lipid metabolism</keyword>
<dbReference type="InterPro" id="IPR008919">
    <property type="entry name" value="Retrov_capsid_N"/>
</dbReference>
<comment type="subcellular location">
    <subcellularLocation>
        <location evidence="3">Endoplasmic reticulum membrane</location>
        <topology evidence="3">Peripheral membrane protein</topology>
        <orientation evidence="3">Cytoplasmic side</orientation>
    </subcellularLocation>
    <subcellularLocation>
        <location evidence="2">Golgi apparatus membrane</location>
        <topology evidence="2">Peripheral membrane protein</topology>
        <orientation evidence="2">Cytoplasmic side</orientation>
    </subcellularLocation>
    <subcellularLocation>
        <location evidence="4">Secreted</location>
    </subcellularLocation>
</comment>
<keyword evidence="10" id="KW-0964">Secreted</keyword>
<keyword evidence="18" id="KW-0333">Golgi apparatus</keyword>
<dbReference type="GO" id="GO:0005975">
    <property type="term" value="P:carbohydrate metabolic process"/>
    <property type="evidence" value="ECO:0007669"/>
    <property type="project" value="InterPro"/>
</dbReference>
<evidence type="ECO:0000256" key="17">
    <source>
        <dbReference type="ARBA" id="ARBA00022919"/>
    </source>
</evidence>
<evidence type="ECO:0000259" key="47">
    <source>
        <dbReference type="Pfam" id="PF12215"/>
    </source>
</evidence>
<evidence type="ECO:0000313" key="48">
    <source>
        <dbReference type="EMBL" id="RMC16553.1"/>
    </source>
</evidence>
<reference evidence="48 49" key="1">
    <citation type="submission" date="2018-07" db="EMBL/GenBank/DDBJ databases">
        <title>A high quality draft genome assembly of the barn swallow (H. rustica rustica).</title>
        <authorList>
            <person name="Formenti G."/>
            <person name="Chiara M."/>
            <person name="Poveda L."/>
            <person name="Francoijs K.-J."/>
            <person name="Bonisoli-Alquati A."/>
            <person name="Canova L."/>
            <person name="Gianfranceschi L."/>
            <person name="Horner D.S."/>
            <person name="Saino N."/>
        </authorList>
    </citation>
    <scope>NUCLEOTIDE SEQUENCE [LARGE SCALE GENOMIC DNA]</scope>
    <source>
        <strain evidence="48">Chelidonia</strain>
        <tissue evidence="48">Blood</tissue>
    </source>
</reference>
<dbReference type="PROSITE" id="PS51326">
    <property type="entry name" value="AVIDIN_2"/>
    <property type="match status" value="1"/>
</dbReference>
<keyword evidence="13" id="KW-0808">Transferase</keyword>
<evidence type="ECO:0000256" key="38">
    <source>
        <dbReference type="ARBA" id="ARBA00077921"/>
    </source>
</evidence>
<feature type="region of interest" description="Disordered" evidence="44">
    <location>
        <begin position="277"/>
        <end position="304"/>
    </location>
</feature>
<evidence type="ECO:0000256" key="42">
    <source>
        <dbReference type="ARBA" id="ARBA00082526"/>
    </source>
</evidence>
<evidence type="ECO:0000256" key="30">
    <source>
        <dbReference type="ARBA" id="ARBA00051642"/>
    </source>
</evidence>
<comment type="catalytic activity">
    <reaction evidence="31">
        <text>octyl beta-D-glucose + chenodeoxycholate = beta-D-glucosyl-(1-&gt;3)-O-chenodeoxycholate + octan-1-ol</text>
        <dbReference type="Rhea" id="RHEA:59108"/>
        <dbReference type="ChEBI" id="CHEBI:16188"/>
        <dbReference type="ChEBI" id="CHEBI:36234"/>
        <dbReference type="ChEBI" id="CHEBI:41128"/>
        <dbReference type="ChEBI" id="CHEBI:142610"/>
    </reaction>
    <physiologicalReaction direction="left-to-right" evidence="31">
        <dbReference type="Rhea" id="RHEA:59109"/>
    </physiologicalReaction>
</comment>
<feature type="domain" description="Glycosyl-hydrolase family 116 N-terminal" evidence="47">
    <location>
        <begin position="451"/>
        <end position="755"/>
    </location>
</feature>
<evidence type="ECO:0000256" key="22">
    <source>
        <dbReference type="ARBA" id="ARBA00023221"/>
    </source>
</evidence>
<dbReference type="InterPro" id="IPR052566">
    <property type="entry name" value="Non-lysos_glucosylceramidase"/>
</dbReference>
<dbReference type="InterPro" id="IPR006775">
    <property type="entry name" value="GH116_catalytic"/>
</dbReference>
<comment type="pathway">
    <text evidence="7">Lipid metabolism.</text>
</comment>
<comment type="similarity">
    <text evidence="33">Belongs to the non-lysosomal glucosylceramidase family.</text>
</comment>
<dbReference type="PANTHER" id="PTHR12654">
    <property type="entry name" value="BILE ACID BETA-GLUCOSIDASE-RELATED"/>
    <property type="match status" value="1"/>
</dbReference>
<dbReference type="GO" id="GO:0019068">
    <property type="term" value="P:virion assembly"/>
    <property type="evidence" value="ECO:0007669"/>
    <property type="project" value="InterPro"/>
</dbReference>
<comment type="catalytic activity">
    <reaction evidence="29">
        <text>a di-trans,poly-cis-dolichyl beta-D-glucosyl phosphate + chenodeoxycholate = beta-D-glucosyl-(1-&gt;3)-O-chenodeoxycholate + a di-trans,poly-cis-dolichyl phosphate + H(+)</text>
        <dbReference type="Rhea" id="RHEA:59104"/>
        <dbReference type="Rhea" id="RHEA-COMP:19498"/>
        <dbReference type="Rhea" id="RHEA-COMP:19502"/>
        <dbReference type="ChEBI" id="CHEBI:15378"/>
        <dbReference type="ChEBI" id="CHEBI:36234"/>
        <dbReference type="ChEBI" id="CHEBI:57525"/>
        <dbReference type="ChEBI" id="CHEBI:57683"/>
        <dbReference type="ChEBI" id="CHEBI:142610"/>
    </reaction>
    <physiologicalReaction direction="left-to-right" evidence="29">
        <dbReference type="Rhea" id="RHEA:59105"/>
    </physiologicalReaction>
</comment>
<dbReference type="Pfam" id="PF12215">
    <property type="entry name" value="Glyco_hydr_116N"/>
    <property type="match status" value="1"/>
</dbReference>
<comment type="catalytic activity">
    <reaction evidence="32">
        <text>beta-D-glucosyl-(1-&gt;3)-O-lithocholate + H2O = lithocholate + D-glucose</text>
        <dbReference type="Rhea" id="RHEA:58344"/>
        <dbReference type="ChEBI" id="CHEBI:4167"/>
        <dbReference type="ChEBI" id="CHEBI:15377"/>
        <dbReference type="ChEBI" id="CHEBI:29744"/>
        <dbReference type="ChEBI" id="CHEBI:142611"/>
    </reaction>
    <physiologicalReaction direction="left-to-right" evidence="32">
        <dbReference type="Rhea" id="RHEA:58345"/>
    </physiologicalReaction>
</comment>
<dbReference type="EMBL" id="QRBI01000102">
    <property type="protein sequence ID" value="RMC16553.1"/>
    <property type="molecule type" value="Genomic_DNA"/>
</dbReference>
<dbReference type="GO" id="GO:0005576">
    <property type="term" value="C:extracellular region"/>
    <property type="evidence" value="ECO:0007669"/>
    <property type="project" value="UniProtKB-SubCell"/>
</dbReference>
<dbReference type="GO" id="GO:0008203">
    <property type="term" value="P:cholesterol metabolic process"/>
    <property type="evidence" value="ECO:0007669"/>
    <property type="project" value="UniProtKB-KW"/>
</dbReference>
<dbReference type="InterPro" id="IPR024462">
    <property type="entry name" value="GH116_N"/>
</dbReference>
<evidence type="ECO:0000256" key="23">
    <source>
        <dbReference type="ARBA" id="ARBA00023295"/>
    </source>
</evidence>
<keyword evidence="22" id="KW-0753">Steroid metabolism</keyword>
<dbReference type="EC" id="3.2.1.45" evidence="9"/>
<feature type="domain" description="Core shell protein Gag P30" evidence="45">
    <location>
        <begin position="62"/>
        <end position="257"/>
    </location>
</feature>
<evidence type="ECO:0000256" key="28">
    <source>
        <dbReference type="ARBA" id="ARBA00049516"/>
    </source>
</evidence>
<dbReference type="GO" id="GO:0008422">
    <property type="term" value="F:beta-glucosidase activity"/>
    <property type="evidence" value="ECO:0007669"/>
    <property type="project" value="UniProtKB-ARBA"/>
</dbReference>
<evidence type="ECO:0000256" key="14">
    <source>
        <dbReference type="ARBA" id="ARBA00022729"/>
    </source>
</evidence>
<evidence type="ECO:0000256" key="10">
    <source>
        <dbReference type="ARBA" id="ARBA00022525"/>
    </source>
</evidence>
<evidence type="ECO:0000256" key="24">
    <source>
        <dbReference type="ARBA" id="ARBA00033646"/>
    </source>
</evidence>
<dbReference type="GO" id="GO:0009374">
    <property type="term" value="F:biotin binding"/>
    <property type="evidence" value="ECO:0007669"/>
    <property type="project" value="InterPro"/>
</dbReference>
<dbReference type="FunFam" id="1.50.10.10:FF:000013">
    <property type="entry name" value="Non-lysosomal glucosylceramidase"/>
    <property type="match status" value="1"/>
</dbReference>
<evidence type="ECO:0000256" key="36">
    <source>
        <dbReference type="ARBA" id="ARBA00075502"/>
    </source>
</evidence>
<evidence type="ECO:0000256" key="25">
    <source>
        <dbReference type="ARBA" id="ARBA00033698"/>
    </source>
</evidence>
<dbReference type="GO" id="GO:0000139">
    <property type="term" value="C:Golgi membrane"/>
    <property type="evidence" value="ECO:0007669"/>
    <property type="project" value="UniProtKB-SubCell"/>
</dbReference>
<evidence type="ECO:0000256" key="12">
    <source>
        <dbReference type="ARBA" id="ARBA00022676"/>
    </source>
</evidence>
<keyword evidence="12" id="KW-0328">Glycosyltransferase</keyword>
<evidence type="ECO:0000256" key="16">
    <source>
        <dbReference type="ARBA" id="ARBA00022824"/>
    </source>
</evidence>
<evidence type="ECO:0000256" key="6">
    <source>
        <dbReference type="ARBA" id="ARBA00004991"/>
    </source>
</evidence>
<evidence type="ECO:0000256" key="27">
    <source>
        <dbReference type="ARBA" id="ARBA00048182"/>
    </source>
</evidence>
<keyword evidence="15" id="KW-0378">Hydrolase</keyword>
<dbReference type="InterPro" id="IPR003036">
    <property type="entry name" value="Gag_P30"/>
</dbReference>
<dbReference type="GO" id="GO:0004336">
    <property type="term" value="F:galactosylceramidase activity"/>
    <property type="evidence" value="ECO:0007669"/>
    <property type="project" value="UniProtKB-EC"/>
</dbReference>
<dbReference type="SUPFAM" id="SSF48208">
    <property type="entry name" value="Six-hairpin glycosidases"/>
    <property type="match status" value="1"/>
</dbReference>
<evidence type="ECO:0000256" key="19">
    <source>
        <dbReference type="ARBA" id="ARBA00023098"/>
    </source>
</evidence>
<dbReference type="InterPro" id="IPR036896">
    <property type="entry name" value="Avidin-like_sf"/>
</dbReference>
<comment type="catalytic activity">
    <reaction evidence="1">
        <text>a beta-D-glucosyl-(1&lt;-&gt;1')-N-acylsphing-4-enine + H2O = an N-acylsphing-4-enine + D-glucose</text>
        <dbReference type="Rhea" id="RHEA:13269"/>
        <dbReference type="ChEBI" id="CHEBI:4167"/>
        <dbReference type="ChEBI" id="CHEBI:15377"/>
        <dbReference type="ChEBI" id="CHEBI:22801"/>
        <dbReference type="ChEBI" id="CHEBI:52639"/>
        <dbReference type="EC" id="3.2.1.45"/>
    </reaction>
    <physiologicalReaction direction="left-to-right" evidence="1">
        <dbReference type="Rhea" id="RHEA:13270"/>
    </physiologicalReaction>
</comment>
<comment type="catalytic activity">
    <reaction evidence="25">
        <text>a beta-D-galactosyl-(1&lt;-&gt;1')-N-acylsphing-4-enine + H2O = an N-acylsphing-4-enine + D-galactose</text>
        <dbReference type="Rhea" id="RHEA:14297"/>
        <dbReference type="ChEBI" id="CHEBI:4139"/>
        <dbReference type="ChEBI" id="CHEBI:15377"/>
        <dbReference type="ChEBI" id="CHEBI:18390"/>
        <dbReference type="ChEBI" id="CHEBI:52639"/>
        <dbReference type="EC" id="3.2.1.46"/>
    </reaction>
    <physiologicalReaction direction="left-to-right" evidence="25">
        <dbReference type="Rhea" id="RHEA:14298"/>
    </physiologicalReaction>
</comment>
<dbReference type="AlphaFoldDB" id="A0A3M0KTP1"/>
<evidence type="ECO:0000256" key="29">
    <source>
        <dbReference type="ARBA" id="ARBA00051564"/>
    </source>
</evidence>
<evidence type="ECO:0000259" key="46">
    <source>
        <dbReference type="Pfam" id="PF04685"/>
    </source>
</evidence>
<evidence type="ECO:0000256" key="32">
    <source>
        <dbReference type="ARBA" id="ARBA00051786"/>
    </source>
</evidence>
<evidence type="ECO:0000256" key="3">
    <source>
        <dbReference type="ARBA" id="ARBA00004397"/>
    </source>
</evidence>
<comment type="catalytic activity">
    <reaction evidence="24">
        <text>cholesteryl 3-beta-D-glucoside + H2O = cholesterol + D-glucose</text>
        <dbReference type="Rhea" id="RHEA:11956"/>
        <dbReference type="ChEBI" id="CHEBI:4167"/>
        <dbReference type="ChEBI" id="CHEBI:15377"/>
        <dbReference type="ChEBI" id="CHEBI:16113"/>
        <dbReference type="ChEBI" id="CHEBI:17495"/>
    </reaction>
    <physiologicalReaction direction="left-to-right" evidence="24">
        <dbReference type="Rhea" id="RHEA:11957"/>
    </physiologicalReaction>
</comment>
<dbReference type="SUPFAM" id="SSF50876">
    <property type="entry name" value="Avidin/streptavidin"/>
    <property type="match status" value="1"/>
</dbReference>
<dbReference type="GO" id="GO:0004348">
    <property type="term" value="F:glucosylceramidase activity"/>
    <property type="evidence" value="ECO:0007669"/>
    <property type="project" value="UniProtKB-EC"/>
</dbReference>
<protein>
    <recommendedName>
        <fullName evidence="34">Non-lysosomal glucosylceramidase</fullName>
        <ecNumber evidence="9">3.2.1.45</ecNumber>
        <ecNumber evidence="8">3.2.1.46</ecNumber>
    </recommendedName>
    <alternativeName>
        <fullName evidence="39">Beta-glucocerebrosidase 2</fullName>
    </alternativeName>
    <alternativeName>
        <fullName evidence="38">Bile acid beta-glucosidase GBA2</fullName>
    </alternativeName>
    <alternativeName>
        <fullName evidence="40">Bile acid glucosyl transferase GBA2</fullName>
    </alternativeName>
    <alternativeName>
        <fullName evidence="36">Cholesterol glucosyltransferase GBA2</fullName>
    </alternativeName>
    <alternativeName>
        <fullName evidence="35">Cholesteryl-beta-glucosidase GBA2</fullName>
    </alternativeName>
    <alternativeName>
        <fullName evidence="37">Glucosylceramidase 2</fullName>
    </alternativeName>
    <alternativeName>
        <fullName evidence="42">Non-lysosomal cholesterol glycosyltransferase</fullName>
    </alternativeName>
    <alternativeName>
        <fullName evidence="43">Non-lysosomal galactosylceramidase</fullName>
    </alternativeName>
    <alternativeName>
        <fullName evidence="41">Non-lysosomal glycosylceramidase</fullName>
    </alternativeName>
</protein>
<dbReference type="PANTHER" id="PTHR12654:SF0">
    <property type="entry name" value="NON-LYSOSOMAL GLUCOSYLCERAMIDASE"/>
    <property type="match status" value="1"/>
</dbReference>
<evidence type="ECO:0000256" key="11">
    <source>
        <dbReference type="ARBA" id="ARBA00022548"/>
    </source>
</evidence>
<feature type="compositionally biased region" description="Basic residues" evidence="44">
    <location>
        <begin position="13"/>
        <end position="23"/>
    </location>
</feature>
<evidence type="ECO:0000256" key="18">
    <source>
        <dbReference type="ARBA" id="ARBA00023034"/>
    </source>
</evidence>
<evidence type="ECO:0000256" key="39">
    <source>
        <dbReference type="ARBA" id="ARBA00078313"/>
    </source>
</evidence>
<evidence type="ECO:0000256" key="35">
    <source>
        <dbReference type="ARBA" id="ARBA00075407"/>
    </source>
</evidence>
<dbReference type="Gene3D" id="1.10.375.10">
    <property type="entry name" value="Human Immunodeficiency Virus Type 1 Capsid Protein"/>
    <property type="match status" value="1"/>
</dbReference>
<comment type="caution">
    <text evidence="48">The sequence shown here is derived from an EMBL/GenBank/DDBJ whole genome shotgun (WGS) entry which is preliminary data.</text>
</comment>
<name>A0A3M0KTP1_HIRRU</name>
<evidence type="ECO:0000256" key="1">
    <source>
        <dbReference type="ARBA" id="ARBA00001013"/>
    </source>
</evidence>
<comment type="catalytic activity">
    <reaction evidence="26">
        <text>1-(beta-D-galactosyl)-N-dodecanoylsphing-4-enine + cholesterol = cholesteryl 3-beta-D-galactoside + N-dodecanoylsphing-4-enine</text>
        <dbReference type="Rhea" id="RHEA:70255"/>
        <dbReference type="ChEBI" id="CHEBI:16113"/>
        <dbReference type="ChEBI" id="CHEBI:72956"/>
        <dbReference type="ChEBI" id="CHEBI:73432"/>
        <dbReference type="ChEBI" id="CHEBI:189066"/>
    </reaction>
    <physiologicalReaction direction="left-to-right" evidence="26">
        <dbReference type="Rhea" id="RHEA:70256"/>
    </physiologicalReaction>
    <physiologicalReaction direction="right-to-left" evidence="26">
        <dbReference type="Rhea" id="RHEA:70257"/>
    </physiologicalReaction>
</comment>
<evidence type="ECO:0000256" key="9">
    <source>
        <dbReference type="ARBA" id="ARBA00012658"/>
    </source>
</evidence>